<dbReference type="EMBL" id="BAABCY010000081">
    <property type="protein sequence ID" value="GAA3579887.1"/>
    <property type="molecule type" value="Genomic_DNA"/>
</dbReference>
<gene>
    <name evidence="1" type="ORF">GCM10022395_30630</name>
</gene>
<protein>
    <submittedName>
        <fullName evidence="1">Uncharacterized protein</fullName>
    </submittedName>
</protein>
<reference evidence="2" key="1">
    <citation type="journal article" date="2019" name="Int. J. Syst. Evol. Microbiol.">
        <title>The Global Catalogue of Microorganisms (GCM) 10K type strain sequencing project: providing services to taxonomists for standard genome sequencing and annotation.</title>
        <authorList>
            <consortium name="The Broad Institute Genomics Platform"/>
            <consortium name="The Broad Institute Genome Sequencing Center for Infectious Disease"/>
            <person name="Wu L."/>
            <person name="Ma J."/>
        </authorList>
    </citation>
    <scope>NUCLEOTIDE SEQUENCE [LARGE SCALE GENOMIC DNA]</scope>
    <source>
        <strain evidence="2">JCM 17111</strain>
    </source>
</reference>
<keyword evidence="2" id="KW-1185">Reference proteome</keyword>
<name>A0ABP6YA76_9FLAO</name>
<proteinExistence type="predicted"/>
<organism evidence="1 2">
    <name type="scientific">Snuella lapsa</name>
    <dbReference type="NCBI Taxonomy" id="870481"/>
    <lineage>
        <taxon>Bacteria</taxon>
        <taxon>Pseudomonadati</taxon>
        <taxon>Bacteroidota</taxon>
        <taxon>Flavobacteriia</taxon>
        <taxon>Flavobacteriales</taxon>
        <taxon>Flavobacteriaceae</taxon>
        <taxon>Snuella</taxon>
    </lineage>
</organism>
<evidence type="ECO:0000313" key="2">
    <source>
        <dbReference type="Proteomes" id="UP001500954"/>
    </source>
</evidence>
<accession>A0ABP6YA76</accession>
<comment type="caution">
    <text evidence="1">The sequence shown here is derived from an EMBL/GenBank/DDBJ whole genome shotgun (WGS) entry which is preliminary data.</text>
</comment>
<dbReference type="Proteomes" id="UP001500954">
    <property type="component" value="Unassembled WGS sequence"/>
</dbReference>
<sequence length="82" mass="9282">MPIQGAKVEICNNPYFCTNVLTSGTTNTNGKIKLSLTASDMLIAESFTVFKDDYKNLTIFFEHLEDLSKEIIVHMKKYETAD</sequence>
<evidence type="ECO:0000313" key="1">
    <source>
        <dbReference type="EMBL" id="GAA3579887.1"/>
    </source>
</evidence>